<dbReference type="HAMAP" id="MF_01161">
    <property type="entry name" value="tRNA_Ile_lys_synt"/>
    <property type="match status" value="1"/>
</dbReference>
<evidence type="ECO:0000256" key="1">
    <source>
        <dbReference type="ARBA" id="ARBA00013267"/>
    </source>
</evidence>
<gene>
    <name evidence="8" type="ORF">CTEN210_15837</name>
</gene>
<keyword evidence="2" id="KW-0436">Ligase</keyword>
<dbReference type="CDD" id="cd01992">
    <property type="entry name" value="TilS_N"/>
    <property type="match status" value="1"/>
</dbReference>
<evidence type="ECO:0000256" key="3">
    <source>
        <dbReference type="ARBA" id="ARBA00022694"/>
    </source>
</evidence>
<dbReference type="InterPro" id="IPR012795">
    <property type="entry name" value="tRNA_Ile_lys_synt_N"/>
</dbReference>
<evidence type="ECO:0000313" key="8">
    <source>
        <dbReference type="EMBL" id="GFH59361.1"/>
    </source>
</evidence>
<reference evidence="8 9" key="1">
    <citation type="journal article" date="2021" name="Sci. Rep.">
        <title>The genome of the diatom Chaetoceros tenuissimus carries an ancient integrated fragment of an extant virus.</title>
        <authorList>
            <person name="Hongo Y."/>
            <person name="Kimura K."/>
            <person name="Takaki Y."/>
            <person name="Yoshida Y."/>
            <person name="Baba S."/>
            <person name="Kobayashi G."/>
            <person name="Nagasaki K."/>
            <person name="Hano T."/>
            <person name="Tomaru Y."/>
        </authorList>
    </citation>
    <scope>NUCLEOTIDE SEQUENCE [LARGE SCALE GENOMIC DNA]</scope>
    <source>
        <strain evidence="8 9">NIES-3715</strain>
    </source>
</reference>
<accession>A0AAD3D9W2</accession>
<proteinExistence type="inferred from homology"/>
<comment type="caution">
    <text evidence="8">The sequence shown here is derived from an EMBL/GenBank/DDBJ whole genome shotgun (WGS) entry which is preliminary data.</text>
</comment>
<keyword evidence="4" id="KW-0547">Nucleotide-binding</keyword>
<dbReference type="NCBIfam" id="TIGR02432">
    <property type="entry name" value="lysidine_TilS_N"/>
    <property type="match status" value="1"/>
</dbReference>
<dbReference type="InterPro" id="IPR012094">
    <property type="entry name" value="tRNA_Ile_lys_synt"/>
</dbReference>
<evidence type="ECO:0000256" key="5">
    <source>
        <dbReference type="ARBA" id="ARBA00022840"/>
    </source>
</evidence>
<evidence type="ECO:0000256" key="2">
    <source>
        <dbReference type="ARBA" id="ARBA00022598"/>
    </source>
</evidence>
<sequence length="601" mass="69626">MTFTSAFLSASSTTRKSLTMQRIARCKNLFVYSGSFFSTSSRRKIASVRQRDASLLLQQRTLMQRALLKRDFTLNASKEPRKYDVSNVDFLSTIQTSLCQDILNPIKETVENFEELILLIGVSGGCDSMALFHAILDIINRTESICCDEKQYKIELHVVHFDHQQRGSESDLDRSLVENMCMRNNIPFHCYYWCDDNENKDETTKFSQDFARKWRREKSISLFSEIDISNSKPGLILSAHHKDDVEETVLLKMLRGVHISNISGMDRLQEINDTGRRIFIGKPLLDLRKADLQHYLISNEVDWREDQSNTSPKYLRNRVRNELIPLLRDMVGGESVLESRLENVEMQSRKMKQDMMERTEANISTILTKRGDELYFSLPTSRVELSLVDEESLFQWVEMVSNSQMSLSYDKLVSISNQISKYPEKLEWKMSIGSGWDIERKGSVLLLNDSSLSDSTNDRLDWYLLGIEDLKKVDENTDGIHCLRFYENGNVLSSDDFLLDCAESYMTSRFTPPWRANPVKLKDFLRGQKIPLHRRATCPVLLIRTDNALEVAAIYIERETLSNEIKSEWVINRKLGNAIENEKMDNMIQIYIKRKGRVSVK</sequence>
<dbReference type="PANTHER" id="PTHR43033">
    <property type="entry name" value="TRNA(ILE)-LYSIDINE SYNTHASE-RELATED"/>
    <property type="match status" value="1"/>
</dbReference>
<name>A0AAD3D9W2_9STRA</name>
<dbReference type="EMBL" id="BLLK01000062">
    <property type="protein sequence ID" value="GFH59361.1"/>
    <property type="molecule type" value="Genomic_DNA"/>
</dbReference>
<comment type="catalytic activity">
    <reaction evidence="6">
        <text>cytidine(34) in tRNA(Ile2) + L-lysine + ATP = lysidine(34) in tRNA(Ile2) + AMP + diphosphate + H(+)</text>
        <dbReference type="Rhea" id="RHEA:43744"/>
        <dbReference type="Rhea" id="RHEA-COMP:10625"/>
        <dbReference type="Rhea" id="RHEA-COMP:10670"/>
        <dbReference type="ChEBI" id="CHEBI:15378"/>
        <dbReference type="ChEBI" id="CHEBI:30616"/>
        <dbReference type="ChEBI" id="CHEBI:32551"/>
        <dbReference type="ChEBI" id="CHEBI:33019"/>
        <dbReference type="ChEBI" id="CHEBI:82748"/>
        <dbReference type="ChEBI" id="CHEBI:83665"/>
        <dbReference type="ChEBI" id="CHEBI:456215"/>
        <dbReference type="EC" id="6.3.4.19"/>
    </reaction>
</comment>
<dbReference type="Gene3D" id="3.40.50.620">
    <property type="entry name" value="HUPs"/>
    <property type="match status" value="1"/>
</dbReference>
<dbReference type="GO" id="GO:0008033">
    <property type="term" value="P:tRNA processing"/>
    <property type="evidence" value="ECO:0007669"/>
    <property type="project" value="UniProtKB-KW"/>
</dbReference>
<feature type="domain" description="tRNA(Ile)-lysidine/2-thiocytidine synthase N-terminal" evidence="7">
    <location>
        <begin position="118"/>
        <end position="322"/>
    </location>
</feature>
<dbReference type="EC" id="6.3.4.19" evidence="1"/>
<dbReference type="PANTHER" id="PTHR43033:SF1">
    <property type="entry name" value="TRNA(ILE)-LYSIDINE SYNTHASE-RELATED"/>
    <property type="match status" value="1"/>
</dbReference>
<protein>
    <recommendedName>
        <fullName evidence="1">tRNA(Ile)-lysidine synthetase</fullName>
        <ecNumber evidence="1">6.3.4.19</ecNumber>
    </recommendedName>
</protein>
<keyword evidence="9" id="KW-1185">Reference proteome</keyword>
<organism evidence="8 9">
    <name type="scientific">Chaetoceros tenuissimus</name>
    <dbReference type="NCBI Taxonomy" id="426638"/>
    <lineage>
        <taxon>Eukaryota</taxon>
        <taxon>Sar</taxon>
        <taxon>Stramenopiles</taxon>
        <taxon>Ochrophyta</taxon>
        <taxon>Bacillariophyta</taxon>
        <taxon>Coscinodiscophyceae</taxon>
        <taxon>Chaetocerotophycidae</taxon>
        <taxon>Chaetocerotales</taxon>
        <taxon>Chaetocerotaceae</taxon>
        <taxon>Chaetoceros</taxon>
    </lineage>
</organism>
<evidence type="ECO:0000256" key="6">
    <source>
        <dbReference type="ARBA" id="ARBA00048539"/>
    </source>
</evidence>
<dbReference type="GO" id="GO:0032267">
    <property type="term" value="F:tRNA(Ile)-lysidine synthase activity"/>
    <property type="evidence" value="ECO:0007669"/>
    <property type="project" value="UniProtKB-EC"/>
</dbReference>
<dbReference type="Proteomes" id="UP001054902">
    <property type="component" value="Unassembled WGS sequence"/>
</dbReference>
<dbReference type="InterPro" id="IPR011063">
    <property type="entry name" value="TilS/TtcA_N"/>
</dbReference>
<evidence type="ECO:0000259" key="7">
    <source>
        <dbReference type="Pfam" id="PF01171"/>
    </source>
</evidence>
<keyword evidence="3" id="KW-0819">tRNA processing</keyword>
<dbReference type="SUPFAM" id="SSF52402">
    <property type="entry name" value="Adenine nucleotide alpha hydrolases-like"/>
    <property type="match status" value="1"/>
</dbReference>
<evidence type="ECO:0000256" key="4">
    <source>
        <dbReference type="ARBA" id="ARBA00022741"/>
    </source>
</evidence>
<evidence type="ECO:0000313" key="9">
    <source>
        <dbReference type="Proteomes" id="UP001054902"/>
    </source>
</evidence>
<dbReference type="AlphaFoldDB" id="A0AAD3D9W2"/>
<dbReference type="GO" id="GO:0005524">
    <property type="term" value="F:ATP binding"/>
    <property type="evidence" value="ECO:0007669"/>
    <property type="project" value="UniProtKB-KW"/>
</dbReference>
<keyword evidence="5" id="KW-0067">ATP-binding</keyword>
<dbReference type="Pfam" id="PF01171">
    <property type="entry name" value="ATP_bind_3"/>
    <property type="match status" value="1"/>
</dbReference>
<dbReference type="InterPro" id="IPR014729">
    <property type="entry name" value="Rossmann-like_a/b/a_fold"/>
</dbReference>